<dbReference type="InterPro" id="IPR016193">
    <property type="entry name" value="Cytidine_deaminase-like"/>
</dbReference>
<organism evidence="2 3">
    <name type="scientific">Corynebacterium minutissimum</name>
    <dbReference type="NCBI Taxonomy" id="38301"/>
    <lineage>
        <taxon>Bacteria</taxon>
        <taxon>Bacillati</taxon>
        <taxon>Actinomycetota</taxon>
        <taxon>Actinomycetes</taxon>
        <taxon>Mycobacteriales</taxon>
        <taxon>Corynebacteriaceae</taxon>
        <taxon>Corynebacterium</taxon>
    </lineage>
</organism>
<feature type="transmembrane region" description="Helical" evidence="1">
    <location>
        <begin position="133"/>
        <end position="156"/>
    </location>
</feature>
<keyword evidence="1" id="KW-0472">Membrane</keyword>
<feature type="transmembrane region" description="Helical" evidence="1">
    <location>
        <begin position="7"/>
        <end position="30"/>
    </location>
</feature>
<feature type="transmembrane region" description="Helical" evidence="1">
    <location>
        <begin position="107"/>
        <end position="126"/>
    </location>
</feature>
<protein>
    <submittedName>
        <fullName evidence="2">Hypothetical membrane protein</fullName>
    </submittedName>
</protein>
<feature type="transmembrane region" description="Helical" evidence="1">
    <location>
        <begin position="65"/>
        <end position="87"/>
    </location>
</feature>
<evidence type="ECO:0000313" key="3">
    <source>
        <dbReference type="Proteomes" id="UP000254287"/>
    </source>
</evidence>
<feature type="transmembrane region" description="Helical" evidence="1">
    <location>
        <begin position="207"/>
        <end position="227"/>
    </location>
</feature>
<dbReference type="Pfam" id="PF13367">
    <property type="entry name" value="PrsW-protease"/>
    <property type="match status" value="1"/>
</dbReference>
<dbReference type="AlphaFoldDB" id="A0A376CRK0"/>
<keyword evidence="1" id="KW-0812">Transmembrane</keyword>
<name>A0A376CRK0_9CORY</name>
<dbReference type="SUPFAM" id="SSF53927">
    <property type="entry name" value="Cytidine deaminase-like"/>
    <property type="match status" value="1"/>
</dbReference>
<sequence length="283" mass="31513">MSKIFRITLWIIIGLCLPISLFNLLGIFFVAPLPGLVSLIIGFAFLALGLFLWSRSPMWARPGKGWASASVLWGAGAAVTLALLSATPLTDLSVGLGWEESMMSWGGAYPEEFAKALGVVFVLLSFRQLNRPWHGFIVGALVGWGFEVLENCLYSAMGALMHHSSDWIGMFQMWGLRLVAGPCLHMCFTAIAGFGIGWAIYAAHKPWWWRLGIGVGALFFSFCLHFAWNYMWEETWQLVTQYVFVALIMYPTVIYLGIRAHRLAKNDDTYSHSPGAASLRGHR</sequence>
<dbReference type="InterPro" id="IPR026898">
    <property type="entry name" value="PrsW"/>
</dbReference>
<keyword evidence="1" id="KW-1133">Transmembrane helix</keyword>
<dbReference type="RefSeq" id="WP_115020950.1">
    <property type="nucleotide sequence ID" value="NZ_CP069533.1"/>
</dbReference>
<dbReference type="PANTHER" id="PTHR36844:SF1">
    <property type="entry name" value="PROTEASE PRSW"/>
    <property type="match status" value="1"/>
</dbReference>
<proteinExistence type="predicted"/>
<evidence type="ECO:0000313" key="2">
    <source>
        <dbReference type="EMBL" id="STC73567.1"/>
    </source>
</evidence>
<gene>
    <name evidence="2" type="ORF">NCTC10289_00115</name>
</gene>
<accession>A0A376CRK0</accession>
<reference evidence="2 3" key="1">
    <citation type="submission" date="2018-06" db="EMBL/GenBank/DDBJ databases">
        <authorList>
            <consortium name="Pathogen Informatics"/>
            <person name="Doyle S."/>
        </authorList>
    </citation>
    <scope>NUCLEOTIDE SEQUENCE [LARGE SCALE GENOMIC DNA]</scope>
    <source>
        <strain evidence="2 3">NCTC10289</strain>
    </source>
</reference>
<feature type="transmembrane region" description="Helical" evidence="1">
    <location>
        <begin position="36"/>
        <end position="53"/>
    </location>
</feature>
<dbReference type="EMBL" id="UFXP01000001">
    <property type="protein sequence ID" value="STC73567.1"/>
    <property type="molecule type" value="Genomic_DNA"/>
</dbReference>
<feature type="transmembrane region" description="Helical" evidence="1">
    <location>
        <begin position="176"/>
        <end position="200"/>
    </location>
</feature>
<dbReference type="GO" id="GO:0008233">
    <property type="term" value="F:peptidase activity"/>
    <property type="evidence" value="ECO:0007669"/>
    <property type="project" value="InterPro"/>
</dbReference>
<feature type="transmembrane region" description="Helical" evidence="1">
    <location>
        <begin position="239"/>
        <end position="258"/>
    </location>
</feature>
<evidence type="ECO:0000256" key="1">
    <source>
        <dbReference type="SAM" id="Phobius"/>
    </source>
</evidence>
<dbReference type="Proteomes" id="UP000254287">
    <property type="component" value="Unassembled WGS sequence"/>
</dbReference>
<dbReference type="PANTHER" id="PTHR36844">
    <property type="entry name" value="PROTEASE PRSW"/>
    <property type="match status" value="1"/>
</dbReference>